<proteinExistence type="predicted"/>
<dbReference type="GO" id="GO:0005524">
    <property type="term" value="F:ATP binding"/>
    <property type="evidence" value="ECO:0007669"/>
    <property type="project" value="UniProtKB-KW"/>
</dbReference>
<keyword evidence="4" id="KW-1185">Reference proteome</keyword>
<organism evidence="3 4">
    <name type="scientific">Actinomadura luzonensis</name>
    <dbReference type="NCBI Taxonomy" id="2805427"/>
    <lineage>
        <taxon>Bacteria</taxon>
        <taxon>Bacillati</taxon>
        <taxon>Actinomycetota</taxon>
        <taxon>Actinomycetes</taxon>
        <taxon>Streptosporangiales</taxon>
        <taxon>Thermomonosporaceae</taxon>
        <taxon>Actinomadura</taxon>
    </lineage>
</organism>
<dbReference type="RefSeq" id="WP_242382306.1">
    <property type="nucleotide sequence ID" value="NZ_JAKRKC020000002.1"/>
</dbReference>
<feature type="compositionally biased region" description="Low complexity" evidence="1">
    <location>
        <begin position="122"/>
        <end position="131"/>
    </location>
</feature>
<evidence type="ECO:0000256" key="1">
    <source>
        <dbReference type="SAM" id="MobiDB-lite"/>
    </source>
</evidence>
<protein>
    <submittedName>
        <fullName evidence="3">ATP-binding cassette domain-containing protein</fullName>
    </submittedName>
</protein>
<evidence type="ECO:0000259" key="2">
    <source>
        <dbReference type="Pfam" id="PF00005"/>
    </source>
</evidence>
<accession>A0ABT0G272</accession>
<evidence type="ECO:0000313" key="4">
    <source>
        <dbReference type="Proteomes" id="UP001317259"/>
    </source>
</evidence>
<dbReference type="InterPro" id="IPR015854">
    <property type="entry name" value="ABC_transpr_LolD-like"/>
</dbReference>
<dbReference type="InterPro" id="IPR003439">
    <property type="entry name" value="ABC_transporter-like_ATP-bd"/>
</dbReference>
<feature type="domain" description="ABC transporter" evidence="2">
    <location>
        <begin position="15"/>
        <end position="113"/>
    </location>
</feature>
<evidence type="ECO:0000313" key="3">
    <source>
        <dbReference type="EMBL" id="MCK2218609.1"/>
    </source>
</evidence>
<comment type="caution">
    <text evidence="3">The sequence shown here is derived from an EMBL/GenBank/DDBJ whole genome shotgun (WGS) entry which is preliminary data.</text>
</comment>
<feature type="region of interest" description="Disordered" evidence="1">
    <location>
        <begin position="111"/>
        <end position="167"/>
    </location>
</feature>
<gene>
    <name evidence="3" type="ORF">MF672_033155</name>
</gene>
<dbReference type="PANTHER" id="PTHR24220">
    <property type="entry name" value="IMPORT ATP-BINDING PROTEIN"/>
    <property type="match status" value="1"/>
</dbReference>
<sequence>MRPGAEQSFGGARALSDVTVAVAEGEIVAVTGPSGAGKSTLLHCLAGIVRPESGEAVLDGRRLDTLAEDELTGVRRASFGIVFQFGELVPELTAAENVALPLMFDGRGRRRRRTRRRGGWTGWRSPAAPRSAWRRCARAADRGPPPGEGGGNGGGGVVRPEASCMVY</sequence>
<dbReference type="EMBL" id="JAKRKC020000002">
    <property type="protein sequence ID" value="MCK2218609.1"/>
    <property type="molecule type" value="Genomic_DNA"/>
</dbReference>
<keyword evidence="3" id="KW-0547">Nucleotide-binding</keyword>
<reference evidence="3 4" key="1">
    <citation type="submission" date="2022-04" db="EMBL/GenBank/DDBJ databases">
        <title>Genome draft of Actinomadura sp. ATCC 31491.</title>
        <authorList>
            <person name="Shi X."/>
            <person name="Du Y."/>
        </authorList>
    </citation>
    <scope>NUCLEOTIDE SEQUENCE [LARGE SCALE GENOMIC DNA]</scope>
    <source>
        <strain evidence="3 4">ATCC 31491</strain>
    </source>
</reference>
<dbReference type="Proteomes" id="UP001317259">
    <property type="component" value="Unassembled WGS sequence"/>
</dbReference>
<name>A0ABT0G272_9ACTN</name>
<keyword evidence="3" id="KW-0067">ATP-binding</keyword>
<dbReference type="Pfam" id="PF00005">
    <property type="entry name" value="ABC_tran"/>
    <property type="match status" value="1"/>
</dbReference>
<feature type="compositionally biased region" description="Gly residues" evidence="1">
    <location>
        <begin position="148"/>
        <end position="157"/>
    </location>
</feature>